<dbReference type="InterPro" id="IPR037053">
    <property type="entry name" value="Phage_tail_collar_dom_sf"/>
</dbReference>
<sequence>MDGFLGEIRLFAPNFAPRNWAFCRGQLLPINQNQALFSLLGTFYGGDGRTNFALPNLTGRSGMGVGQGSGLSVRSLGDSIGSTSNTLTIAQMPAHTHALSGTLTLPATSSTGNQQSPAAGYFASDGSQKYDAQQDGVTMQPATLNLAVSNVGSGTAISNMMPYLALNYIICMAGVFPSRN</sequence>
<keyword evidence="4" id="KW-1185">Reference proteome</keyword>
<dbReference type="RefSeq" id="WP_081147817.1">
    <property type="nucleotide sequence ID" value="NZ_LVYD01000045.1"/>
</dbReference>
<dbReference type="Gene3D" id="3.90.1340.10">
    <property type="entry name" value="Phage tail collar domain"/>
    <property type="match status" value="1"/>
</dbReference>
<protein>
    <recommendedName>
        <fullName evidence="2">Phage tail collar domain-containing protein</fullName>
    </recommendedName>
</protein>
<name>A0A1V9FZ06_9BACT</name>
<evidence type="ECO:0000256" key="1">
    <source>
        <dbReference type="SAM" id="MobiDB-lite"/>
    </source>
</evidence>
<organism evidence="3 4">
    <name type="scientific">Niastella vici</name>
    <dbReference type="NCBI Taxonomy" id="1703345"/>
    <lineage>
        <taxon>Bacteria</taxon>
        <taxon>Pseudomonadati</taxon>
        <taxon>Bacteroidota</taxon>
        <taxon>Chitinophagia</taxon>
        <taxon>Chitinophagales</taxon>
        <taxon>Chitinophagaceae</taxon>
        <taxon>Niastella</taxon>
    </lineage>
</organism>
<evidence type="ECO:0000259" key="2">
    <source>
        <dbReference type="Pfam" id="PF07484"/>
    </source>
</evidence>
<feature type="domain" description="Phage tail collar" evidence="2">
    <location>
        <begin position="6"/>
        <end position="60"/>
    </location>
</feature>
<reference evidence="3 4" key="1">
    <citation type="submission" date="2016-03" db="EMBL/GenBank/DDBJ databases">
        <title>Niastella vici sp. nov., isolated from farmland soil.</title>
        <authorList>
            <person name="Chen L."/>
            <person name="Wang D."/>
            <person name="Yang S."/>
            <person name="Wang G."/>
        </authorList>
    </citation>
    <scope>NUCLEOTIDE SEQUENCE [LARGE SCALE GENOMIC DNA]</scope>
    <source>
        <strain evidence="3 4">DJ57</strain>
    </source>
</reference>
<gene>
    <name evidence="3" type="ORF">A3860_24755</name>
</gene>
<dbReference type="EMBL" id="LVYD01000045">
    <property type="protein sequence ID" value="OQP63554.1"/>
    <property type="molecule type" value="Genomic_DNA"/>
</dbReference>
<dbReference type="Pfam" id="PF07484">
    <property type="entry name" value="Collar"/>
    <property type="match status" value="1"/>
</dbReference>
<dbReference type="OrthoDB" id="9810174at2"/>
<dbReference type="InterPro" id="IPR011083">
    <property type="entry name" value="Phage_tail_collar_dom"/>
</dbReference>
<feature type="region of interest" description="Disordered" evidence="1">
    <location>
        <begin position="106"/>
        <end position="125"/>
    </location>
</feature>
<dbReference type="SUPFAM" id="SSF88874">
    <property type="entry name" value="Receptor-binding domain of short tail fibre protein gp12"/>
    <property type="match status" value="1"/>
</dbReference>
<comment type="caution">
    <text evidence="3">The sequence shown here is derived from an EMBL/GenBank/DDBJ whole genome shotgun (WGS) entry which is preliminary data.</text>
</comment>
<dbReference type="STRING" id="1703345.A3860_24755"/>
<evidence type="ECO:0000313" key="4">
    <source>
        <dbReference type="Proteomes" id="UP000192796"/>
    </source>
</evidence>
<dbReference type="AlphaFoldDB" id="A0A1V9FZ06"/>
<proteinExistence type="predicted"/>
<evidence type="ECO:0000313" key="3">
    <source>
        <dbReference type="EMBL" id="OQP63554.1"/>
    </source>
</evidence>
<feature type="compositionally biased region" description="Polar residues" evidence="1">
    <location>
        <begin position="106"/>
        <end position="117"/>
    </location>
</feature>
<accession>A0A1V9FZ06</accession>
<dbReference type="Proteomes" id="UP000192796">
    <property type="component" value="Unassembled WGS sequence"/>
</dbReference>